<evidence type="ECO:0000256" key="6">
    <source>
        <dbReference type="ARBA" id="ARBA00023125"/>
    </source>
</evidence>
<dbReference type="Gene3D" id="3.40.1170.10">
    <property type="entry name" value="DNA repair protein MutS, domain I"/>
    <property type="match status" value="1"/>
</dbReference>
<dbReference type="SUPFAM" id="SSF52540">
    <property type="entry name" value="P-loop containing nucleoside triphosphate hydrolases"/>
    <property type="match status" value="1"/>
</dbReference>
<dbReference type="InterPro" id="IPR007696">
    <property type="entry name" value="DNA_mismatch_repair_MutS_core"/>
</dbReference>
<dbReference type="InterPro" id="IPR036678">
    <property type="entry name" value="MutS_con_dom_sf"/>
</dbReference>
<evidence type="ECO:0000256" key="3">
    <source>
        <dbReference type="ARBA" id="ARBA00022741"/>
    </source>
</evidence>
<dbReference type="Proteomes" id="UP000772434">
    <property type="component" value="Unassembled WGS sequence"/>
</dbReference>
<dbReference type="Pfam" id="PF01624">
    <property type="entry name" value="MutS_I"/>
    <property type="match status" value="1"/>
</dbReference>
<dbReference type="InterPro" id="IPR027417">
    <property type="entry name" value="P-loop_NTPase"/>
</dbReference>
<dbReference type="PANTHER" id="PTHR11361">
    <property type="entry name" value="DNA MISMATCH REPAIR PROTEIN MUTS FAMILY MEMBER"/>
    <property type="match status" value="1"/>
</dbReference>
<dbReference type="Gene3D" id="1.10.1420.10">
    <property type="match status" value="2"/>
</dbReference>
<dbReference type="InterPro" id="IPR007695">
    <property type="entry name" value="DNA_mismatch_repair_MutS-lik_N"/>
</dbReference>
<evidence type="ECO:0000256" key="10">
    <source>
        <dbReference type="ARBA" id="ARBA00029792"/>
    </source>
</evidence>
<comment type="similarity">
    <text evidence="1">Belongs to the DNA mismatch repair MutS family. MSH3 subfamily.</text>
</comment>
<evidence type="ECO:0000256" key="7">
    <source>
        <dbReference type="ARBA" id="ARBA00023204"/>
    </source>
</evidence>
<evidence type="ECO:0000256" key="1">
    <source>
        <dbReference type="ARBA" id="ARBA00007094"/>
    </source>
</evidence>
<evidence type="ECO:0000259" key="13">
    <source>
        <dbReference type="PROSITE" id="PS00486"/>
    </source>
</evidence>
<dbReference type="PIRSF" id="PIRSF037677">
    <property type="entry name" value="DNA_mis_repair_Msh6"/>
    <property type="match status" value="1"/>
</dbReference>
<keyword evidence="15" id="KW-1185">Reference proteome</keyword>
<evidence type="ECO:0000313" key="14">
    <source>
        <dbReference type="EMBL" id="KAF9069829.1"/>
    </source>
</evidence>
<keyword evidence="4" id="KW-0227">DNA damage</keyword>
<evidence type="ECO:0000256" key="5">
    <source>
        <dbReference type="ARBA" id="ARBA00022840"/>
    </source>
</evidence>
<evidence type="ECO:0000256" key="12">
    <source>
        <dbReference type="SAM" id="MobiDB-lite"/>
    </source>
</evidence>
<feature type="domain" description="DNA mismatch repair proteins mutS family" evidence="13">
    <location>
        <begin position="824"/>
        <end position="840"/>
    </location>
</feature>
<dbReference type="GO" id="GO:0006312">
    <property type="term" value="P:mitotic recombination"/>
    <property type="evidence" value="ECO:0007669"/>
    <property type="project" value="TreeGrafter"/>
</dbReference>
<dbReference type="InterPro" id="IPR045076">
    <property type="entry name" value="MutS"/>
</dbReference>
<dbReference type="NCBIfam" id="NF003810">
    <property type="entry name" value="PRK05399.1"/>
    <property type="match status" value="1"/>
</dbReference>
<dbReference type="GO" id="GO:0005634">
    <property type="term" value="C:nucleus"/>
    <property type="evidence" value="ECO:0007669"/>
    <property type="project" value="TreeGrafter"/>
</dbReference>
<comment type="subunit">
    <text evidence="9">Heterodimer consisting of MSH2-MSH3 (MutS beta). Forms a ternary complex with MutL alpha (MLH1-PMS1).</text>
</comment>
<dbReference type="FunFam" id="3.40.1170.10:FF:000004">
    <property type="entry name" value="DNA mismatch repair protein"/>
    <property type="match status" value="1"/>
</dbReference>
<dbReference type="InterPro" id="IPR017261">
    <property type="entry name" value="DNA_mismatch_repair_MutS/MSH"/>
</dbReference>
<dbReference type="Pfam" id="PF05192">
    <property type="entry name" value="MutS_III"/>
    <property type="match status" value="1"/>
</dbReference>
<keyword evidence="3" id="KW-0547">Nucleotide-binding</keyword>
<evidence type="ECO:0000256" key="2">
    <source>
        <dbReference type="ARBA" id="ARBA00022151"/>
    </source>
</evidence>
<dbReference type="SMART" id="SM00534">
    <property type="entry name" value="MUTSac"/>
    <property type="match status" value="1"/>
</dbReference>
<keyword evidence="6" id="KW-0238">DNA-binding</keyword>
<dbReference type="Pfam" id="PF05188">
    <property type="entry name" value="MutS_II"/>
    <property type="match status" value="1"/>
</dbReference>
<dbReference type="GO" id="GO:0030983">
    <property type="term" value="F:mismatched DNA binding"/>
    <property type="evidence" value="ECO:0007669"/>
    <property type="project" value="InterPro"/>
</dbReference>
<dbReference type="PANTHER" id="PTHR11361:SF122">
    <property type="entry name" value="DNA MISMATCH REPAIR PROTEIN MSH3"/>
    <property type="match status" value="1"/>
</dbReference>
<dbReference type="SUPFAM" id="SSF53150">
    <property type="entry name" value="DNA repair protein MutS, domain II"/>
    <property type="match status" value="1"/>
</dbReference>
<dbReference type="SUPFAM" id="SSF48334">
    <property type="entry name" value="DNA repair protein MutS, domain III"/>
    <property type="match status" value="1"/>
</dbReference>
<dbReference type="AlphaFoldDB" id="A0A9P5U8G0"/>
<evidence type="ECO:0000256" key="8">
    <source>
        <dbReference type="ARBA" id="ARBA00025373"/>
    </source>
</evidence>
<evidence type="ECO:0000256" key="4">
    <source>
        <dbReference type="ARBA" id="ARBA00022763"/>
    </source>
</evidence>
<feature type="region of interest" description="Disordered" evidence="12">
    <location>
        <begin position="1"/>
        <end position="88"/>
    </location>
</feature>
<proteinExistence type="inferred from homology"/>
<accession>A0A9P5U8G0</accession>
<dbReference type="InterPro" id="IPR007860">
    <property type="entry name" value="DNA_mmatch_repair_MutS_con_dom"/>
</dbReference>
<dbReference type="SMART" id="SM00533">
    <property type="entry name" value="MUTSd"/>
    <property type="match status" value="1"/>
</dbReference>
<dbReference type="GO" id="GO:0005524">
    <property type="term" value="F:ATP binding"/>
    <property type="evidence" value="ECO:0007669"/>
    <property type="project" value="UniProtKB-KW"/>
</dbReference>
<feature type="compositionally biased region" description="Basic residues" evidence="12">
    <location>
        <begin position="63"/>
        <end position="75"/>
    </location>
</feature>
<dbReference type="InterPro" id="IPR036187">
    <property type="entry name" value="DNA_mismatch_repair_MutS_sf"/>
</dbReference>
<evidence type="ECO:0000313" key="15">
    <source>
        <dbReference type="Proteomes" id="UP000772434"/>
    </source>
</evidence>
<dbReference type="GO" id="GO:0140664">
    <property type="term" value="F:ATP-dependent DNA damage sensor activity"/>
    <property type="evidence" value="ECO:0007669"/>
    <property type="project" value="InterPro"/>
</dbReference>
<organism evidence="14 15">
    <name type="scientific">Rhodocollybia butyracea</name>
    <dbReference type="NCBI Taxonomy" id="206335"/>
    <lineage>
        <taxon>Eukaryota</taxon>
        <taxon>Fungi</taxon>
        <taxon>Dikarya</taxon>
        <taxon>Basidiomycota</taxon>
        <taxon>Agaricomycotina</taxon>
        <taxon>Agaricomycetes</taxon>
        <taxon>Agaricomycetidae</taxon>
        <taxon>Agaricales</taxon>
        <taxon>Marasmiineae</taxon>
        <taxon>Omphalotaceae</taxon>
        <taxon>Rhodocollybia</taxon>
    </lineage>
</organism>
<dbReference type="PROSITE" id="PS00486">
    <property type="entry name" value="DNA_MISMATCH_REPAIR_2"/>
    <property type="match status" value="1"/>
</dbReference>
<keyword evidence="7" id="KW-0234">DNA repair</keyword>
<keyword evidence="5" id="KW-0067">ATP-binding</keyword>
<dbReference type="SUPFAM" id="SSF55271">
    <property type="entry name" value="DNA repair protein MutS, domain I"/>
    <property type="match status" value="1"/>
</dbReference>
<dbReference type="OrthoDB" id="121051at2759"/>
<comment type="caution">
    <text evidence="14">The sequence shown here is derived from an EMBL/GenBank/DDBJ whole genome shotgun (WGS) entry which is preliminary data.</text>
</comment>
<dbReference type="EMBL" id="JADNRY010000046">
    <property type="protein sequence ID" value="KAF9069829.1"/>
    <property type="molecule type" value="Genomic_DNA"/>
</dbReference>
<protein>
    <recommendedName>
        <fullName evidence="2 11">DNA mismatch repair protein MSH3</fullName>
    </recommendedName>
    <alternativeName>
        <fullName evidence="2 11">DNA mismatch repair protein MSH3</fullName>
    </alternativeName>
    <alternativeName>
        <fullName evidence="10">MutS protein homolog 3</fullName>
    </alternativeName>
</protein>
<evidence type="ECO:0000256" key="9">
    <source>
        <dbReference type="ARBA" id="ARBA00025902"/>
    </source>
</evidence>
<name>A0A9P5U8G0_9AGAR</name>
<dbReference type="Gene3D" id="3.30.420.110">
    <property type="entry name" value="MutS, connector domain"/>
    <property type="match status" value="1"/>
</dbReference>
<dbReference type="Gene3D" id="3.40.50.300">
    <property type="entry name" value="P-loop containing nucleotide triphosphate hydrolases"/>
    <property type="match status" value="1"/>
</dbReference>
<sequence length="983" mass="110408">MREHSSSKLNYEQNKIIEDDSNSDRETIGPSSSKAVGRKKKTSVSDSEHYFWDKSATSSSRAAKGKKTSPAKSRTKRIEELGPSGEPWTPLEKQVLQLRKENPGTLLMVEVGYKYKFFDEDAKVAATVLGMVAFQDRNFTVASIPVDRRDVHLKNLLSRGYRVGIVNQIETAALKKVGDNRNQPFERKLVHLYTAATYVDTIDSVDMLESASPAPFLCIVEDKKGSKETEVNVALISVCPSTGDVVYDEFEDSLMRLELETRLAHLKPVELLCSSDGLTRPTEKLLRELTSSSSSTGPDRVRMECIPKLMSYTQAFSFLTSFYVDKRSSARASEHLKSGKVMVSITDFSSQLVIALAHIVQHLSTYNVADVLSETQFFTKFSNRSHMVLAANTLRNLEIFENETDHTVHGSLLWVLDHTKTKFGSRLMKNWVGHPLTDKRVLQERVDAVEEIITSSSDKLVTLRQTLKNLPDLARGLCRIQYGQCKPQELAILLSAFKKVAFAFEPMEDPSGVGFDSPLLNKIIFALPSLRSLVNELMQTICLKRAAEGAKDELWLDKEKYPNIEETRMGLLSVEVELQEMLKSIRKILKRPSLKYETVAGEEYLVEVEKSARMDIPVSWTLISANKTKARYRPTDVQKKLEERFRWQETLDIEAGRAYTSFLHEISQKHYGPMRNATNRLAEADCLTSLAHVGLQSSPSYTRPRFSDRDELEIVDGRHPMIELLLSDPFIPNTVRMGSFGETRSKIVTGPNMGGKSSSVRMVALIAIMSQIGSYVPAASVKLGMLDSVLTRMGAWDDLMQGRSTFMVEMSETSEILQTSTDKSLVVLDELGRGTSTFDGMAIAHAVLQHLVQSTRCKTLFITHYPLVAGEIEKQYPDRIQNLHMGYTAEDRIDGTRDITFLYRLTKGLASDSFGVECGRLAGLPEEILYAASHKSSRMQKEVEDRIARNRALNTVKLIKELKNGCSSQQLLSRMRKLADSIP</sequence>
<dbReference type="GO" id="GO:0006298">
    <property type="term" value="P:mismatch repair"/>
    <property type="evidence" value="ECO:0007669"/>
    <property type="project" value="InterPro"/>
</dbReference>
<dbReference type="InterPro" id="IPR016151">
    <property type="entry name" value="DNA_mismatch_repair_MutS_N"/>
</dbReference>
<dbReference type="Pfam" id="PF00488">
    <property type="entry name" value="MutS_V"/>
    <property type="match status" value="1"/>
</dbReference>
<feature type="compositionally biased region" description="Basic and acidic residues" evidence="12">
    <location>
        <begin position="15"/>
        <end position="27"/>
    </location>
</feature>
<gene>
    <name evidence="14" type="ORF">BDP27DRAFT_1324670</name>
</gene>
<reference evidence="14" key="1">
    <citation type="submission" date="2020-11" db="EMBL/GenBank/DDBJ databases">
        <authorList>
            <consortium name="DOE Joint Genome Institute"/>
            <person name="Ahrendt S."/>
            <person name="Riley R."/>
            <person name="Andreopoulos W."/>
            <person name="Labutti K."/>
            <person name="Pangilinan J."/>
            <person name="Ruiz-Duenas F.J."/>
            <person name="Barrasa J.M."/>
            <person name="Sanchez-Garcia M."/>
            <person name="Camarero S."/>
            <person name="Miyauchi S."/>
            <person name="Serrano A."/>
            <person name="Linde D."/>
            <person name="Babiker R."/>
            <person name="Drula E."/>
            <person name="Ayuso-Fernandez I."/>
            <person name="Pacheco R."/>
            <person name="Padilla G."/>
            <person name="Ferreira P."/>
            <person name="Barriuso J."/>
            <person name="Kellner H."/>
            <person name="Castanera R."/>
            <person name="Alfaro M."/>
            <person name="Ramirez L."/>
            <person name="Pisabarro A.G."/>
            <person name="Kuo A."/>
            <person name="Tritt A."/>
            <person name="Lipzen A."/>
            <person name="He G."/>
            <person name="Yan M."/>
            <person name="Ng V."/>
            <person name="Cullen D."/>
            <person name="Martin F."/>
            <person name="Rosso M.-N."/>
            <person name="Henrissat B."/>
            <person name="Hibbett D."/>
            <person name="Martinez A.T."/>
            <person name="Grigoriev I.V."/>
        </authorList>
    </citation>
    <scope>NUCLEOTIDE SEQUENCE</scope>
    <source>
        <strain evidence="14">AH 40177</strain>
    </source>
</reference>
<dbReference type="InterPro" id="IPR000432">
    <property type="entry name" value="DNA_mismatch_repair_MutS_C"/>
</dbReference>
<comment type="function">
    <text evidence="8">Component of the post-replicative DNA mismatch repair system (MMR). Heterodimerizes with MSH2 to form MutS beta, which binds to DNA mismatches thereby initiating DNA repair. MSH3 provides substrate-binding and substrate specificity to the complex. When bound, the MutS beta heterodimer bends the DNA helix and shields approximately 20 base pairs. Acts mainly to repair insertion-deletion loops (IDLs) from 2 to 13 nucleotides in size, but can also repair base-base and single insertion-deletion mismatches that occur during replication. After mismatch binding, forms a ternary complex with the MutL alpha heterodimer, which is thought to be responsible for directing the downstream MMR events, including strand discrimination, excision, and resynthesis. ATP binding and hydrolysis play a pivotal role in mismatch repair functions.</text>
</comment>
<evidence type="ECO:0000256" key="11">
    <source>
        <dbReference type="ARBA" id="ARBA00073774"/>
    </source>
</evidence>